<keyword evidence="2" id="KW-1185">Reference proteome</keyword>
<evidence type="ECO:0000313" key="1">
    <source>
        <dbReference type="EMBL" id="ORY89844.1"/>
    </source>
</evidence>
<proteinExistence type="predicted"/>
<evidence type="ECO:0000313" key="2">
    <source>
        <dbReference type="Proteomes" id="UP000193648"/>
    </source>
</evidence>
<dbReference type="GeneID" id="33570158"/>
<gene>
    <name evidence="1" type="ORF">BCR41DRAFT_390989</name>
</gene>
<dbReference type="InParanoid" id="A0A1Y2G0B9"/>
<dbReference type="RefSeq" id="XP_021875076.1">
    <property type="nucleotide sequence ID" value="XM_022028315.1"/>
</dbReference>
<reference evidence="1 2" key="1">
    <citation type="submission" date="2016-07" db="EMBL/GenBank/DDBJ databases">
        <title>Pervasive Adenine N6-methylation of Active Genes in Fungi.</title>
        <authorList>
            <consortium name="DOE Joint Genome Institute"/>
            <person name="Mondo S.J."/>
            <person name="Dannebaum R.O."/>
            <person name="Kuo R.C."/>
            <person name="Labutti K."/>
            <person name="Haridas S."/>
            <person name="Kuo A."/>
            <person name="Salamov A."/>
            <person name="Ahrendt S.R."/>
            <person name="Lipzen A."/>
            <person name="Sullivan W."/>
            <person name="Andreopoulos W.B."/>
            <person name="Clum A."/>
            <person name="Lindquist E."/>
            <person name="Daum C."/>
            <person name="Ramamoorthy G.K."/>
            <person name="Gryganskyi A."/>
            <person name="Culley D."/>
            <person name="Magnuson J.K."/>
            <person name="James T.Y."/>
            <person name="O'Malley M.A."/>
            <person name="Stajich J.E."/>
            <person name="Spatafora J.W."/>
            <person name="Visel A."/>
            <person name="Grigoriev I.V."/>
        </authorList>
    </citation>
    <scope>NUCLEOTIDE SEQUENCE [LARGE SCALE GENOMIC DNA]</scope>
    <source>
        <strain evidence="1 2">NRRL 3116</strain>
    </source>
</reference>
<dbReference type="EMBL" id="MCFF01000106">
    <property type="protein sequence ID" value="ORY89844.1"/>
    <property type="molecule type" value="Genomic_DNA"/>
</dbReference>
<dbReference type="Proteomes" id="UP000193648">
    <property type="component" value="Unassembled WGS sequence"/>
</dbReference>
<comment type="caution">
    <text evidence="1">The sequence shown here is derived from an EMBL/GenBank/DDBJ whole genome shotgun (WGS) entry which is preliminary data.</text>
</comment>
<sequence>MNMSNTSFQEQEAVTDAPINDVLAINQIEKILIGGFEDILKKPLTRQTLGRIERMTVKKEKDNDQVDILAGHEFEFESLKTRVLRMDLIILLLFKPQSTIKLILNPEI</sequence>
<accession>A0A1Y2G0B9</accession>
<organism evidence="1 2">
    <name type="scientific">Lobosporangium transversale</name>
    <dbReference type="NCBI Taxonomy" id="64571"/>
    <lineage>
        <taxon>Eukaryota</taxon>
        <taxon>Fungi</taxon>
        <taxon>Fungi incertae sedis</taxon>
        <taxon>Mucoromycota</taxon>
        <taxon>Mortierellomycotina</taxon>
        <taxon>Mortierellomycetes</taxon>
        <taxon>Mortierellales</taxon>
        <taxon>Mortierellaceae</taxon>
        <taxon>Lobosporangium</taxon>
    </lineage>
</organism>
<protein>
    <submittedName>
        <fullName evidence="1">Uncharacterized protein</fullName>
    </submittedName>
</protein>
<dbReference type="AlphaFoldDB" id="A0A1Y2G0B9"/>
<name>A0A1Y2G0B9_9FUNG</name>